<dbReference type="InterPro" id="IPR003203">
    <property type="entry name" value="CobU/CobP"/>
</dbReference>
<dbReference type="EC" id="2.7.1.156" evidence="8"/>
<dbReference type="Gene3D" id="3.40.50.300">
    <property type="entry name" value="P-loop containing nucleotide triphosphate hydrolases"/>
    <property type="match status" value="1"/>
</dbReference>
<comment type="pathway">
    <text evidence="5">Cofactor biosynthesis; adenosylcobalamin biosynthesis; adenosylcobalamin from cob(II)yrinate a,c-diamide: step 6/7.</text>
</comment>
<evidence type="ECO:0000313" key="18">
    <source>
        <dbReference type="EMBL" id="MBC5730321.1"/>
    </source>
</evidence>
<dbReference type="SUPFAM" id="SSF52540">
    <property type="entry name" value="P-loop containing nucleoside triphosphate hydrolases"/>
    <property type="match status" value="1"/>
</dbReference>
<evidence type="ECO:0000256" key="16">
    <source>
        <dbReference type="ARBA" id="ARBA00029570"/>
    </source>
</evidence>
<keyword evidence="15" id="KW-0342">GTP-binding</keyword>
<dbReference type="PANTHER" id="PTHR34848">
    <property type="match status" value="1"/>
</dbReference>
<evidence type="ECO:0000256" key="10">
    <source>
        <dbReference type="ARBA" id="ARBA00022573"/>
    </source>
</evidence>
<accession>A0ABR7HSA0</accession>
<evidence type="ECO:0000256" key="5">
    <source>
        <dbReference type="ARBA" id="ARBA00004692"/>
    </source>
</evidence>
<evidence type="ECO:0000256" key="1">
    <source>
        <dbReference type="ARBA" id="ARBA00000312"/>
    </source>
</evidence>
<comment type="catalytic activity">
    <reaction evidence="3">
        <text>adenosylcob(III)inamide + GTP = adenosylcob(III)inamide phosphate + GDP + H(+)</text>
        <dbReference type="Rhea" id="RHEA:15765"/>
        <dbReference type="ChEBI" id="CHEBI:2480"/>
        <dbReference type="ChEBI" id="CHEBI:15378"/>
        <dbReference type="ChEBI" id="CHEBI:37565"/>
        <dbReference type="ChEBI" id="CHEBI:58189"/>
        <dbReference type="ChEBI" id="CHEBI:58502"/>
        <dbReference type="EC" id="2.7.1.156"/>
    </reaction>
</comment>
<evidence type="ECO:0000256" key="13">
    <source>
        <dbReference type="ARBA" id="ARBA00022777"/>
    </source>
</evidence>
<keyword evidence="10" id="KW-0169">Cobalamin biosynthesis</keyword>
<dbReference type="CDD" id="cd00544">
    <property type="entry name" value="CobU"/>
    <property type="match status" value="1"/>
</dbReference>
<comment type="pathway">
    <text evidence="6">Cofactor biosynthesis; adenosylcobalamin biosynthesis; adenosylcobalamin from cob(II)yrinate a,c-diamide: step 5/7.</text>
</comment>
<evidence type="ECO:0000256" key="8">
    <source>
        <dbReference type="ARBA" id="ARBA00012016"/>
    </source>
</evidence>
<dbReference type="EMBL" id="JACOPR010000003">
    <property type="protein sequence ID" value="MBC5730321.1"/>
    <property type="molecule type" value="Genomic_DNA"/>
</dbReference>
<dbReference type="GO" id="GO:0016779">
    <property type="term" value="F:nucleotidyltransferase activity"/>
    <property type="evidence" value="ECO:0007669"/>
    <property type="project" value="UniProtKB-KW"/>
</dbReference>
<evidence type="ECO:0000256" key="7">
    <source>
        <dbReference type="ARBA" id="ARBA00007490"/>
    </source>
</evidence>
<comment type="similarity">
    <text evidence="7">Belongs to the CobU/CobP family.</text>
</comment>
<organism evidence="18 19">
    <name type="scientific">Pseudoflavonifractor hominis</name>
    <dbReference type="NCBI Taxonomy" id="2763059"/>
    <lineage>
        <taxon>Bacteria</taxon>
        <taxon>Bacillati</taxon>
        <taxon>Bacillota</taxon>
        <taxon>Clostridia</taxon>
        <taxon>Eubacteriales</taxon>
        <taxon>Oscillospiraceae</taxon>
        <taxon>Pseudoflavonifractor</taxon>
    </lineage>
</organism>
<dbReference type="EC" id="2.7.7.62" evidence="9"/>
<keyword evidence="13 18" id="KW-0418">Kinase</keyword>
<evidence type="ECO:0000256" key="11">
    <source>
        <dbReference type="ARBA" id="ARBA00022679"/>
    </source>
</evidence>
<evidence type="ECO:0000256" key="9">
    <source>
        <dbReference type="ARBA" id="ARBA00012523"/>
    </source>
</evidence>
<dbReference type="PIRSF" id="PIRSF006135">
    <property type="entry name" value="CobU"/>
    <property type="match status" value="1"/>
</dbReference>
<keyword evidence="14" id="KW-0067">ATP-binding</keyword>
<comment type="catalytic activity">
    <reaction evidence="2">
        <text>adenosylcob(III)inamide phosphate + GTP + H(+) = adenosylcob(III)inamide-GDP + diphosphate</text>
        <dbReference type="Rhea" id="RHEA:22712"/>
        <dbReference type="ChEBI" id="CHEBI:15378"/>
        <dbReference type="ChEBI" id="CHEBI:33019"/>
        <dbReference type="ChEBI" id="CHEBI:37565"/>
        <dbReference type="ChEBI" id="CHEBI:58502"/>
        <dbReference type="ChEBI" id="CHEBI:60487"/>
        <dbReference type="EC" id="2.7.7.62"/>
    </reaction>
</comment>
<evidence type="ECO:0000256" key="14">
    <source>
        <dbReference type="ARBA" id="ARBA00022840"/>
    </source>
</evidence>
<name>A0ABR7HSA0_9FIRM</name>
<comment type="caution">
    <text evidence="18">The sequence shown here is derived from an EMBL/GenBank/DDBJ whole genome shotgun (WGS) entry which is preliminary data.</text>
</comment>
<dbReference type="InterPro" id="IPR027417">
    <property type="entry name" value="P-loop_NTPase"/>
</dbReference>
<evidence type="ECO:0000256" key="4">
    <source>
        <dbReference type="ARBA" id="ARBA00003889"/>
    </source>
</evidence>
<comment type="catalytic activity">
    <reaction evidence="1">
        <text>adenosylcob(III)inamide + ATP = adenosylcob(III)inamide phosphate + ADP + H(+)</text>
        <dbReference type="Rhea" id="RHEA:15769"/>
        <dbReference type="ChEBI" id="CHEBI:2480"/>
        <dbReference type="ChEBI" id="CHEBI:15378"/>
        <dbReference type="ChEBI" id="CHEBI:30616"/>
        <dbReference type="ChEBI" id="CHEBI:58502"/>
        <dbReference type="ChEBI" id="CHEBI:456216"/>
        <dbReference type="EC" id="2.7.1.156"/>
    </reaction>
</comment>
<evidence type="ECO:0000256" key="12">
    <source>
        <dbReference type="ARBA" id="ARBA00022741"/>
    </source>
</evidence>
<comment type="function">
    <text evidence="4">Catalyzes ATP-dependent phosphorylation of adenosylcobinamide and addition of GMP to adenosylcobinamide phosphate.</text>
</comment>
<dbReference type="PANTHER" id="PTHR34848:SF1">
    <property type="entry name" value="BIFUNCTIONAL ADENOSYLCOBALAMIN BIOSYNTHESIS PROTEIN COBU"/>
    <property type="match status" value="1"/>
</dbReference>
<dbReference type="Pfam" id="PF02283">
    <property type="entry name" value="CobU"/>
    <property type="match status" value="1"/>
</dbReference>
<evidence type="ECO:0000256" key="2">
    <source>
        <dbReference type="ARBA" id="ARBA00000711"/>
    </source>
</evidence>
<gene>
    <name evidence="18" type="ORF">H8S34_05680</name>
</gene>
<evidence type="ECO:0000256" key="17">
    <source>
        <dbReference type="ARBA" id="ARBA00030571"/>
    </source>
</evidence>
<keyword evidence="11" id="KW-0808">Transferase</keyword>
<keyword evidence="12" id="KW-0547">Nucleotide-binding</keyword>
<keyword evidence="18" id="KW-0548">Nucleotidyltransferase</keyword>
<evidence type="ECO:0000256" key="6">
    <source>
        <dbReference type="ARBA" id="ARBA00005159"/>
    </source>
</evidence>
<evidence type="ECO:0000313" key="19">
    <source>
        <dbReference type="Proteomes" id="UP000660021"/>
    </source>
</evidence>
<protein>
    <recommendedName>
        <fullName evidence="16">Adenosylcobinamide kinase</fullName>
        <ecNumber evidence="8">2.7.1.156</ecNumber>
        <ecNumber evidence="9">2.7.7.62</ecNumber>
    </recommendedName>
    <alternativeName>
        <fullName evidence="17">Adenosylcobinamide-phosphate guanylyltransferase</fullName>
    </alternativeName>
</protein>
<reference evidence="18 19" key="1">
    <citation type="submission" date="2020-08" db="EMBL/GenBank/DDBJ databases">
        <title>Genome public.</title>
        <authorList>
            <person name="Liu C."/>
            <person name="Sun Q."/>
        </authorList>
    </citation>
    <scope>NUCLEOTIDE SEQUENCE [LARGE SCALE GENOMIC DNA]</scope>
    <source>
        <strain evidence="18 19">New-38</strain>
    </source>
</reference>
<evidence type="ECO:0000256" key="15">
    <source>
        <dbReference type="ARBA" id="ARBA00023134"/>
    </source>
</evidence>
<keyword evidence="19" id="KW-1185">Reference proteome</keyword>
<evidence type="ECO:0000256" key="3">
    <source>
        <dbReference type="ARBA" id="ARBA00001522"/>
    </source>
</evidence>
<sequence>MVALVTGGSGSGKSAWAEGLSCTLCPGPKRYLATMRPFGEEAQRRIARHRAMRAHKGFDTLECPDGLDGLPISPSDTVLLEDLSNLVANRLFSPQCPEHCGEVLWAELSALADRCTHLVVVSNEITSDGIEYDPSTQAFLALLGELDRKLARRADLVVEVVCGLPLVLKGEIPCSTPS</sequence>
<dbReference type="Proteomes" id="UP000660021">
    <property type="component" value="Unassembled WGS sequence"/>
</dbReference>
<dbReference type="GO" id="GO:0016301">
    <property type="term" value="F:kinase activity"/>
    <property type="evidence" value="ECO:0007669"/>
    <property type="project" value="UniProtKB-KW"/>
</dbReference>
<proteinExistence type="inferred from homology"/>